<dbReference type="Pfam" id="PF17957">
    <property type="entry name" value="Big_7"/>
    <property type="match status" value="1"/>
</dbReference>
<gene>
    <name evidence="1" type="ORF">A2675_02545</name>
</gene>
<dbReference type="Proteomes" id="UP000176997">
    <property type="component" value="Unassembled WGS sequence"/>
</dbReference>
<evidence type="ECO:0008006" key="3">
    <source>
        <dbReference type="Google" id="ProtNLM"/>
    </source>
</evidence>
<evidence type="ECO:0000313" key="2">
    <source>
        <dbReference type="Proteomes" id="UP000176997"/>
    </source>
</evidence>
<evidence type="ECO:0000313" key="1">
    <source>
        <dbReference type="EMBL" id="OHA79591.1"/>
    </source>
</evidence>
<dbReference type="AlphaFoldDB" id="A0A1G2S5K0"/>
<proteinExistence type="predicted"/>
<organism evidence="1 2">
    <name type="scientific">Candidatus Yonathbacteria bacterium RIFCSPHIGHO2_01_FULL_51_10</name>
    <dbReference type="NCBI Taxonomy" id="1802723"/>
    <lineage>
        <taxon>Bacteria</taxon>
        <taxon>Candidatus Yonathiibacteriota</taxon>
    </lineage>
</organism>
<dbReference type="InterPro" id="IPR013783">
    <property type="entry name" value="Ig-like_fold"/>
</dbReference>
<name>A0A1G2S5K0_9BACT</name>
<dbReference type="Gene3D" id="2.60.40.10">
    <property type="entry name" value="Immunoglobulins"/>
    <property type="match status" value="1"/>
</dbReference>
<accession>A0A1G2S5K0</accession>
<sequence>MNISGFASDANEVSSMSIYVDGVLLSSNKNKSVISKRWHTSTISTGTHKIEIQAYDKAGNKGSSTISVTVVK</sequence>
<protein>
    <recommendedName>
        <fullName evidence="3">Bacterial Ig-like domain-containing protein</fullName>
    </recommendedName>
</protein>
<comment type="caution">
    <text evidence="1">The sequence shown here is derived from an EMBL/GenBank/DDBJ whole genome shotgun (WGS) entry which is preliminary data.</text>
</comment>
<dbReference type="STRING" id="1802723.A2675_02545"/>
<dbReference type="EMBL" id="MHUS01000045">
    <property type="protein sequence ID" value="OHA79591.1"/>
    <property type="molecule type" value="Genomic_DNA"/>
</dbReference>
<reference evidence="1 2" key="1">
    <citation type="journal article" date="2016" name="Nat. Commun.">
        <title>Thousands of microbial genomes shed light on interconnected biogeochemical processes in an aquifer system.</title>
        <authorList>
            <person name="Anantharaman K."/>
            <person name="Brown C.T."/>
            <person name="Hug L.A."/>
            <person name="Sharon I."/>
            <person name="Castelle C.J."/>
            <person name="Probst A.J."/>
            <person name="Thomas B.C."/>
            <person name="Singh A."/>
            <person name="Wilkins M.J."/>
            <person name="Karaoz U."/>
            <person name="Brodie E.L."/>
            <person name="Williams K.H."/>
            <person name="Hubbard S.S."/>
            <person name="Banfield J.F."/>
        </authorList>
    </citation>
    <scope>NUCLEOTIDE SEQUENCE [LARGE SCALE GENOMIC DNA]</scope>
</reference>